<reference evidence="2" key="1">
    <citation type="journal article" date="2014" name="Int. J. Syst. Evol. Microbiol.">
        <title>Complete genome sequence of Corynebacterium casei LMG S-19264T (=DSM 44701T), isolated from a smear-ripened cheese.</title>
        <authorList>
            <consortium name="US DOE Joint Genome Institute (JGI-PGF)"/>
            <person name="Walter F."/>
            <person name="Albersmeier A."/>
            <person name="Kalinowski J."/>
            <person name="Ruckert C."/>
        </authorList>
    </citation>
    <scope>NUCLEOTIDE SEQUENCE</scope>
    <source>
        <strain evidence="2">CGMCC 4.7430</strain>
    </source>
</reference>
<reference evidence="2" key="2">
    <citation type="submission" date="2020-09" db="EMBL/GenBank/DDBJ databases">
        <authorList>
            <person name="Sun Q."/>
            <person name="Zhou Y."/>
        </authorList>
    </citation>
    <scope>NUCLEOTIDE SEQUENCE</scope>
    <source>
        <strain evidence="2">CGMCC 4.7430</strain>
    </source>
</reference>
<proteinExistence type="predicted"/>
<evidence type="ECO:0000256" key="1">
    <source>
        <dbReference type="SAM" id="MobiDB-lite"/>
    </source>
</evidence>
<keyword evidence="3" id="KW-1185">Reference proteome</keyword>
<gene>
    <name evidence="2" type="ORF">GCM10012278_22550</name>
</gene>
<organism evidence="2 3">
    <name type="scientific">Nonomuraea glycinis</name>
    <dbReference type="NCBI Taxonomy" id="2047744"/>
    <lineage>
        <taxon>Bacteria</taxon>
        <taxon>Bacillati</taxon>
        <taxon>Actinomycetota</taxon>
        <taxon>Actinomycetes</taxon>
        <taxon>Streptosporangiales</taxon>
        <taxon>Streptosporangiaceae</taxon>
        <taxon>Nonomuraea</taxon>
    </lineage>
</organism>
<dbReference type="AlphaFoldDB" id="A0A918A5U1"/>
<protein>
    <submittedName>
        <fullName evidence="2">Uncharacterized protein</fullName>
    </submittedName>
</protein>
<name>A0A918A5U1_9ACTN</name>
<sequence length="126" mass="13132">MRLPARTVRADQQGQEPLPEPLLLIGGRLREAGGTQLALKIFDPSEHPPTDLAQLRCTADLAQLRCTADLAQLRYGWPRSAPVRPASGARCSTARGPVARGSTARGSGPGESGDDADIPGPLSLGG</sequence>
<evidence type="ECO:0000313" key="2">
    <source>
        <dbReference type="EMBL" id="GGP04978.1"/>
    </source>
</evidence>
<evidence type="ECO:0000313" key="3">
    <source>
        <dbReference type="Proteomes" id="UP000660745"/>
    </source>
</evidence>
<dbReference type="Proteomes" id="UP000660745">
    <property type="component" value="Unassembled WGS sequence"/>
</dbReference>
<dbReference type="RefSeq" id="WP_189138473.1">
    <property type="nucleotide sequence ID" value="NZ_BMNK01000003.1"/>
</dbReference>
<accession>A0A918A5U1</accession>
<dbReference type="EMBL" id="BMNK01000003">
    <property type="protein sequence ID" value="GGP04978.1"/>
    <property type="molecule type" value="Genomic_DNA"/>
</dbReference>
<comment type="caution">
    <text evidence="2">The sequence shown here is derived from an EMBL/GenBank/DDBJ whole genome shotgun (WGS) entry which is preliminary data.</text>
</comment>
<feature type="region of interest" description="Disordered" evidence="1">
    <location>
        <begin position="79"/>
        <end position="126"/>
    </location>
</feature>